<dbReference type="GO" id="GO:0051082">
    <property type="term" value="F:unfolded protein binding"/>
    <property type="evidence" value="ECO:0007669"/>
    <property type="project" value="InterPro"/>
</dbReference>
<keyword evidence="10" id="KW-1185">Reference proteome</keyword>
<protein>
    <submittedName>
        <fullName evidence="9">Uncharacterized protein</fullName>
    </submittedName>
</protein>
<dbReference type="RefSeq" id="XP_044552343.1">
    <property type="nucleotide sequence ID" value="XM_044694868.1"/>
</dbReference>
<comment type="similarity">
    <text evidence="1 8">Belongs to the TCP-1 chaperonin family.</text>
</comment>
<proteinExistence type="inferred from homology"/>
<evidence type="ECO:0000256" key="2">
    <source>
        <dbReference type="ARBA" id="ARBA00022741"/>
    </source>
</evidence>
<dbReference type="Pfam" id="PF00118">
    <property type="entry name" value="Cpn60_TCP1"/>
    <property type="match status" value="1"/>
</dbReference>
<keyword evidence="4" id="KW-0809">Transit peptide</keyword>
<dbReference type="InterPro" id="IPR027410">
    <property type="entry name" value="TCP-1-like_intermed_sf"/>
</dbReference>
<dbReference type="InterPro" id="IPR027413">
    <property type="entry name" value="GROEL-like_equatorial_sf"/>
</dbReference>
<evidence type="ECO:0000256" key="6">
    <source>
        <dbReference type="ARBA" id="ARBA00023186"/>
    </source>
</evidence>
<dbReference type="InterPro" id="IPR027409">
    <property type="entry name" value="GroEL-like_apical_dom_sf"/>
</dbReference>
<dbReference type="InterPro" id="IPR002194">
    <property type="entry name" value="Chaperonin_TCP-1_CS"/>
</dbReference>
<dbReference type="GO" id="GO:0140662">
    <property type="term" value="F:ATP-dependent protein folding chaperone"/>
    <property type="evidence" value="ECO:0007669"/>
    <property type="project" value="InterPro"/>
</dbReference>
<dbReference type="Gene3D" id="3.30.260.10">
    <property type="entry name" value="TCP-1-like chaperonin intermediate domain"/>
    <property type="match status" value="1"/>
</dbReference>
<keyword evidence="6 8" id="KW-0143">Chaperone</keyword>
<evidence type="ECO:0000256" key="3">
    <source>
        <dbReference type="ARBA" id="ARBA00022840"/>
    </source>
</evidence>
<gene>
    <name evidence="9" type="ORF">C9374_000515</name>
</gene>
<dbReference type="Gene3D" id="3.50.7.10">
    <property type="entry name" value="GroEL"/>
    <property type="match status" value="1"/>
</dbReference>
<keyword evidence="2 8" id="KW-0547">Nucleotide-binding</keyword>
<comment type="function">
    <text evidence="7">Implicated in mitochondrial protein import and macromolecular assembly. May facilitate the correct folding of imported proteins. May also prevent misfolding and promote the refolding and proper assembly of unfolded polypeptides generated under stress conditions in the mitochondrial matrix.</text>
</comment>
<accession>A0AA88GTY2</accession>
<keyword evidence="3 8" id="KW-0067">ATP-binding</keyword>
<evidence type="ECO:0000256" key="7">
    <source>
        <dbReference type="ARBA" id="ARBA00025467"/>
    </source>
</evidence>
<evidence type="ECO:0000256" key="5">
    <source>
        <dbReference type="ARBA" id="ARBA00023016"/>
    </source>
</evidence>
<dbReference type="AlphaFoldDB" id="A0AA88GTY2"/>
<name>A0AA88GTY2_NAELO</name>
<dbReference type="Proteomes" id="UP000816034">
    <property type="component" value="Unassembled WGS sequence"/>
</dbReference>
<dbReference type="GO" id="GO:0005524">
    <property type="term" value="F:ATP binding"/>
    <property type="evidence" value="ECO:0007669"/>
    <property type="project" value="UniProtKB-KW"/>
</dbReference>
<evidence type="ECO:0000256" key="8">
    <source>
        <dbReference type="RuleBase" id="RU004187"/>
    </source>
</evidence>
<dbReference type="GeneID" id="68092977"/>
<evidence type="ECO:0000313" key="9">
    <source>
        <dbReference type="EMBL" id="KAG2388351.1"/>
    </source>
</evidence>
<dbReference type="Gene3D" id="1.10.560.10">
    <property type="entry name" value="GroEL-like equatorial domain"/>
    <property type="match status" value="1"/>
</dbReference>
<dbReference type="PANTHER" id="PTHR11353">
    <property type="entry name" value="CHAPERONIN"/>
    <property type="match status" value="1"/>
</dbReference>
<comment type="caution">
    <text evidence="9">The sequence shown here is derived from an EMBL/GenBank/DDBJ whole genome shotgun (WGS) entry which is preliminary data.</text>
</comment>
<dbReference type="InterPro" id="IPR002423">
    <property type="entry name" value="Cpn60/GroEL/TCP-1"/>
</dbReference>
<keyword evidence="5" id="KW-0346">Stress response</keyword>
<dbReference type="EMBL" id="PYSW02000010">
    <property type="protein sequence ID" value="KAG2388351.1"/>
    <property type="molecule type" value="Genomic_DNA"/>
</dbReference>
<sequence>MNERNGEGMEDVSNDHSLPLVRKSFHHHEISSSVHATPILSEHVKTSSASLNEYFENIKSCIGVGERCKTLLGPKALEKLFVDPQTGEVLITNDGATAIQYMKIENPIAQLFVDLSKAVDNQVGDGTTSVIVLAASMLEEALKLIRSGIHPMRIVNNYSMFNDIIEKHLTQFQSFKVDPFEENSKQLILQLVRTTLNSKFSSISFPKLADIAVDAMSTARGNRNLIQVLKLGKTTNSITFRGSSSDDTALLTNQVLLNTNFVHENEQEGMVLPSPKLALLLFELDKPKQKTSRLDEHKQIDSSQIDRLLKEEENYIKKLVIQLKKLGANMICVQENLSAGYQAGISDSAKFWLQKSKINCLKPITKNDISLLSKAFNIFPISSIEKLQEIIECDDKTEKSKYLAEIAYAKNVYIGRQIYISLGQTLKQALLTPLSFVILSASTQSSVEELERAFNDSICIVENFFKSPILVPGGGACEMSLSAYIHFLKTQQQHSPLQQLIMESYCNALESIPHVLSQGFSSELSTPSSILNELRQMYRECFEKNESSPFSGIYLSNRMAETWCQSSSPIANMKEKGIFELLHGKISQMKMALQTVQRILKIRHCFVLTTNNNDESTKH</sequence>
<dbReference type="SUPFAM" id="SSF52029">
    <property type="entry name" value="GroEL apical domain-like"/>
    <property type="match status" value="1"/>
</dbReference>
<evidence type="ECO:0000256" key="4">
    <source>
        <dbReference type="ARBA" id="ARBA00022946"/>
    </source>
</evidence>
<dbReference type="InterPro" id="IPR017998">
    <property type="entry name" value="Chaperone_TCP-1"/>
</dbReference>
<evidence type="ECO:0000313" key="10">
    <source>
        <dbReference type="Proteomes" id="UP000816034"/>
    </source>
</evidence>
<dbReference type="PROSITE" id="PS00750">
    <property type="entry name" value="TCP1_1"/>
    <property type="match status" value="1"/>
</dbReference>
<dbReference type="SUPFAM" id="SSF48592">
    <property type="entry name" value="GroEL equatorial domain-like"/>
    <property type="match status" value="1"/>
</dbReference>
<dbReference type="PRINTS" id="PR00304">
    <property type="entry name" value="TCOMPLEXTCP1"/>
</dbReference>
<dbReference type="GO" id="GO:0016887">
    <property type="term" value="F:ATP hydrolysis activity"/>
    <property type="evidence" value="ECO:0007669"/>
    <property type="project" value="InterPro"/>
</dbReference>
<dbReference type="SUPFAM" id="SSF54849">
    <property type="entry name" value="GroEL-intermediate domain like"/>
    <property type="match status" value="1"/>
</dbReference>
<organism evidence="9 10">
    <name type="scientific">Naegleria lovaniensis</name>
    <name type="common">Amoeba</name>
    <dbReference type="NCBI Taxonomy" id="51637"/>
    <lineage>
        <taxon>Eukaryota</taxon>
        <taxon>Discoba</taxon>
        <taxon>Heterolobosea</taxon>
        <taxon>Tetramitia</taxon>
        <taxon>Eutetramitia</taxon>
        <taxon>Vahlkampfiidae</taxon>
        <taxon>Naegleria</taxon>
    </lineage>
</organism>
<reference evidence="9 10" key="1">
    <citation type="journal article" date="2018" name="BMC Genomics">
        <title>The genome of Naegleria lovaniensis, the basis for a comparative approach to unravel pathogenicity factors of the human pathogenic amoeba N. fowleri.</title>
        <authorList>
            <person name="Liechti N."/>
            <person name="Schurch N."/>
            <person name="Bruggmann R."/>
            <person name="Wittwer M."/>
        </authorList>
    </citation>
    <scope>NUCLEOTIDE SEQUENCE [LARGE SCALE GENOMIC DNA]</scope>
    <source>
        <strain evidence="9 10">ATCC 30569</strain>
    </source>
</reference>
<evidence type="ECO:0000256" key="1">
    <source>
        <dbReference type="ARBA" id="ARBA00008020"/>
    </source>
</evidence>